<feature type="compositionally biased region" description="Basic residues" evidence="1">
    <location>
        <begin position="1"/>
        <end position="13"/>
    </location>
</feature>
<feature type="compositionally biased region" description="Polar residues" evidence="1">
    <location>
        <begin position="185"/>
        <end position="204"/>
    </location>
</feature>
<dbReference type="OrthoDB" id="6155329at2759"/>
<keyword evidence="3" id="KW-1185">Reference proteome</keyword>
<reference evidence="2" key="1">
    <citation type="submission" date="2021-03" db="EMBL/GenBank/DDBJ databases">
        <authorList>
            <person name="Bekaert M."/>
        </authorList>
    </citation>
    <scope>NUCLEOTIDE SEQUENCE</scope>
</reference>
<proteinExistence type="predicted"/>
<feature type="compositionally biased region" description="Basic and acidic residues" evidence="1">
    <location>
        <begin position="159"/>
        <end position="171"/>
    </location>
</feature>
<dbReference type="Proteomes" id="UP000683360">
    <property type="component" value="Unassembled WGS sequence"/>
</dbReference>
<dbReference type="EMBL" id="CAJPWZ010001642">
    <property type="protein sequence ID" value="CAG2219808.1"/>
    <property type="molecule type" value="Genomic_DNA"/>
</dbReference>
<name>A0A8S3SP28_MYTED</name>
<protein>
    <submittedName>
        <fullName evidence="2">Uncharacterized protein</fullName>
    </submittedName>
</protein>
<gene>
    <name evidence="2" type="ORF">MEDL_33329</name>
</gene>
<feature type="compositionally biased region" description="Low complexity" evidence="1">
    <location>
        <begin position="172"/>
        <end position="183"/>
    </location>
</feature>
<accession>A0A8S3SP28</accession>
<organism evidence="2 3">
    <name type="scientific">Mytilus edulis</name>
    <name type="common">Blue mussel</name>
    <dbReference type="NCBI Taxonomy" id="6550"/>
    <lineage>
        <taxon>Eukaryota</taxon>
        <taxon>Metazoa</taxon>
        <taxon>Spiralia</taxon>
        <taxon>Lophotrochozoa</taxon>
        <taxon>Mollusca</taxon>
        <taxon>Bivalvia</taxon>
        <taxon>Autobranchia</taxon>
        <taxon>Pteriomorphia</taxon>
        <taxon>Mytilida</taxon>
        <taxon>Mytiloidea</taxon>
        <taxon>Mytilidae</taxon>
        <taxon>Mytilinae</taxon>
        <taxon>Mytilus</taxon>
    </lineage>
</organism>
<sequence length="204" mass="23169">MSSAKRSRSRKPSQSKTSDNRRAKFSSKRADRGSLLKVEYQIQEGLCPPKKEGQIETAGKLASALEDEGEVIDDIVGEECELCSSVMDCYLDLIQFKERHIRSLEVLKQDVNQDVFVSIIRSKLPEDVLLQLEIQKGAKAKWKISSLCEKLQDYVVAREKSDKTETEKDRSNSQGSFNGSFNSHKPWQNKNGKQNGNLRSWNTK</sequence>
<feature type="region of interest" description="Disordered" evidence="1">
    <location>
        <begin position="159"/>
        <end position="204"/>
    </location>
</feature>
<dbReference type="AlphaFoldDB" id="A0A8S3SP28"/>
<feature type="region of interest" description="Disordered" evidence="1">
    <location>
        <begin position="1"/>
        <end position="30"/>
    </location>
</feature>
<evidence type="ECO:0000256" key="1">
    <source>
        <dbReference type="SAM" id="MobiDB-lite"/>
    </source>
</evidence>
<evidence type="ECO:0000313" key="3">
    <source>
        <dbReference type="Proteomes" id="UP000683360"/>
    </source>
</evidence>
<evidence type="ECO:0000313" key="2">
    <source>
        <dbReference type="EMBL" id="CAG2219808.1"/>
    </source>
</evidence>
<feature type="compositionally biased region" description="Basic and acidic residues" evidence="1">
    <location>
        <begin position="18"/>
        <end position="30"/>
    </location>
</feature>
<comment type="caution">
    <text evidence="2">The sequence shown here is derived from an EMBL/GenBank/DDBJ whole genome shotgun (WGS) entry which is preliminary data.</text>
</comment>